<dbReference type="eggNOG" id="COG0457">
    <property type="taxonomic scope" value="Bacteria"/>
</dbReference>
<gene>
    <name evidence="1" type="ORF">DS2_08827</name>
</gene>
<organism evidence="1 2">
    <name type="scientific">Catenovulum agarivorans DS-2</name>
    <dbReference type="NCBI Taxonomy" id="1328313"/>
    <lineage>
        <taxon>Bacteria</taxon>
        <taxon>Pseudomonadati</taxon>
        <taxon>Pseudomonadota</taxon>
        <taxon>Gammaproteobacteria</taxon>
        <taxon>Alteromonadales</taxon>
        <taxon>Alteromonadaceae</taxon>
        <taxon>Catenovulum</taxon>
    </lineage>
</organism>
<dbReference type="InterPro" id="IPR046880">
    <property type="entry name" value="TPR-S"/>
</dbReference>
<dbReference type="Pfam" id="PF20308">
    <property type="entry name" value="TPR-S"/>
    <property type="match status" value="1"/>
</dbReference>
<proteinExistence type="predicted"/>
<accession>W7QE44</accession>
<dbReference type="EMBL" id="ARZY01000014">
    <property type="protein sequence ID" value="EWH10191.1"/>
    <property type="molecule type" value="Genomic_DNA"/>
</dbReference>
<evidence type="ECO:0000313" key="1">
    <source>
        <dbReference type="EMBL" id="EWH10191.1"/>
    </source>
</evidence>
<dbReference type="Gene3D" id="1.25.40.10">
    <property type="entry name" value="Tetratricopeptide repeat domain"/>
    <property type="match status" value="1"/>
</dbReference>
<dbReference type="AlphaFoldDB" id="W7QE44"/>
<protein>
    <recommendedName>
        <fullName evidence="3">DUF4071 domain-containing protein</fullName>
    </recommendedName>
</protein>
<dbReference type="SUPFAM" id="SSF48452">
    <property type="entry name" value="TPR-like"/>
    <property type="match status" value="1"/>
</dbReference>
<sequence>MNQKVCFVVMGFGEKTDYELGKTFDLDATFEAIIKPAVEEAGLKCVRADEILHSGIIDTEMYMMLYQADLVIADITTGNVNAVYELGVRHALKPSSTIIMKEQGGRFSFDLDHTSTFQYEHLGKDIGAREAKRASCALKDLIVAAIDGQQKIDSPVYTYLPALKYPMLSEQEFQEKVEELEGEGDRLHMLLESGKTAFNNSDFSSAIAFYKAAAEMAQHEPTILQKLVLATYKSELPTKEAALTNALEIAKQLTPYQSNDPETCGLTGAIHKRLWQNHHKADDLELAIKQYGRGFEIRRDYYNGENYAACLDMLADHSNDSNEIIYNRMRANKVRLTIIESLEKVVADGEELAERSDRKWMLASLSNCYLAVGNDKEANLCEERFLAEEPAEWEQKTFFEGKVTAQEAFKKLRALKACNL</sequence>
<dbReference type="RefSeq" id="WP_035014379.1">
    <property type="nucleotide sequence ID" value="NZ_ARZY01000014.1"/>
</dbReference>
<dbReference type="Proteomes" id="UP000019276">
    <property type="component" value="Unassembled WGS sequence"/>
</dbReference>
<dbReference type="PATRIC" id="fig|1328313.3.peg.1801"/>
<keyword evidence="2" id="KW-1185">Reference proteome</keyword>
<evidence type="ECO:0000313" key="2">
    <source>
        <dbReference type="Proteomes" id="UP000019276"/>
    </source>
</evidence>
<dbReference type="OrthoDB" id="5180013at2"/>
<evidence type="ECO:0008006" key="3">
    <source>
        <dbReference type="Google" id="ProtNLM"/>
    </source>
</evidence>
<comment type="caution">
    <text evidence="1">The sequence shown here is derived from an EMBL/GenBank/DDBJ whole genome shotgun (WGS) entry which is preliminary data.</text>
</comment>
<reference evidence="1 2" key="1">
    <citation type="journal article" date="2014" name="Genome Announc.">
        <title>Draft Genome Sequence of the Agar-Degrading Bacterium Catenovulum sp. Strain DS-2, Isolated from Intestines of Haliotis diversicolor.</title>
        <authorList>
            <person name="Shan D."/>
            <person name="Li X."/>
            <person name="Gu Z."/>
            <person name="Wei G."/>
            <person name="Gao Z."/>
            <person name="Shao Z."/>
        </authorList>
    </citation>
    <scope>NUCLEOTIDE SEQUENCE [LARGE SCALE GENOMIC DNA]</scope>
    <source>
        <strain evidence="1 2">DS-2</strain>
    </source>
</reference>
<dbReference type="STRING" id="1328313.DS2_08827"/>
<name>W7QE44_9ALTE</name>
<dbReference type="InterPro" id="IPR011990">
    <property type="entry name" value="TPR-like_helical_dom_sf"/>
</dbReference>